<dbReference type="Proteomes" id="UP001054252">
    <property type="component" value="Unassembled WGS sequence"/>
</dbReference>
<reference evidence="1 2" key="1">
    <citation type="journal article" date="2021" name="Commun. Biol.">
        <title>The genome of Shorea leprosula (Dipterocarpaceae) highlights the ecological relevance of drought in aseasonal tropical rainforests.</title>
        <authorList>
            <person name="Ng K.K.S."/>
            <person name="Kobayashi M.J."/>
            <person name="Fawcett J.A."/>
            <person name="Hatakeyama M."/>
            <person name="Paape T."/>
            <person name="Ng C.H."/>
            <person name="Ang C.C."/>
            <person name="Tnah L.H."/>
            <person name="Lee C.T."/>
            <person name="Nishiyama T."/>
            <person name="Sese J."/>
            <person name="O'Brien M.J."/>
            <person name="Copetti D."/>
            <person name="Mohd Noor M.I."/>
            <person name="Ong R.C."/>
            <person name="Putra M."/>
            <person name="Sireger I.Z."/>
            <person name="Indrioko S."/>
            <person name="Kosugi Y."/>
            <person name="Izuno A."/>
            <person name="Isagi Y."/>
            <person name="Lee S.L."/>
            <person name="Shimizu K.K."/>
        </authorList>
    </citation>
    <scope>NUCLEOTIDE SEQUENCE [LARGE SCALE GENOMIC DNA]</scope>
    <source>
        <strain evidence="1">214</strain>
    </source>
</reference>
<protein>
    <submittedName>
        <fullName evidence="1">Uncharacterized protein</fullName>
    </submittedName>
</protein>
<evidence type="ECO:0000313" key="2">
    <source>
        <dbReference type="Proteomes" id="UP001054252"/>
    </source>
</evidence>
<comment type="caution">
    <text evidence="1">The sequence shown here is derived from an EMBL/GenBank/DDBJ whole genome shotgun (WGS) entry which is preliminary data.</text>
</comment>
<sequence length="182" mass="20831">MIYREWVRWGSLESAHILNLENGCVGGVSQCNLVVTIMQWFYNFEDKNRNSPAVDTYNGRRLHPSSHRPQDFDRPAFCFWTQCNILFGSNLKIISTSLEGIKPIVISPLKKFPSTWNQSQRPVLCSLHFSNPESNIFRIKMLNVARTNPKTAGTTNNSESLAASFSVCQMIFLTSDFWCIMK</sequence>
<evidence type="ECO:0000313" key="1">
    <source>
        <dbReference type="EMBL" id="GKV23820.1"/>
    </source>
</evidence>
<dbReference type="EMBL" id="BPVZ01000064">
    <property type="protein sequence ID" value="GKV23820.1"/>
    <property type="molecule type" value="Genomic_DNA"/>
</dbReference>
<gene>
    <name evidence="1" type="ORF">SLEP1_g33513</name>
</gene>
<proteinExistence type="predicted"/>
<accession>A0AAV5KGT0</accession>
<organism evidence="1 2">
    <name type="scientific">Rubroshorea leprosula</name>
    <dbReference type="NCBI Taxonomy" id="152421"/>
    <lineage>
        <taxon>Eukaryota</taxon>
        <taxon>Viridiplantae</taxon>
        <taxon>Streptophyta</taxon>
        <taxon>Embryophyta</taxon>
        <taxon>Tracheophyta</taxon>
        <taxon>Spermatophyta</taxon>
        <taxon>Magnoliopsida</taxon>
        <taxon>eudicotyledons</taxon>
        <taxon>Gunneridae</taxon>
        <taxon>Pentapetalae</taxon>
        <taxon>rosids</taxon>
        <taxon>malvids</taxon>
        <taxon>Malvales</taxon>
        <taxon>Dipterocarpaceae</taxon>
        <taxon>Rubroshorea</taxon>
    </lineage>
</organism>
<dbReference type="AlphaFoldDB" id="A0AAV5KGT0"/>
<name>A0AAV5KGT0_9ROSI</name>
<keyword evidence="2" id="KW-1185">Reference proteome</keyword>